<proteinExistence type="predicted"/>
<dbReference type="AlphaFoldDB" id="A0A931HVD4"/>
<name>A0A931HVD4_9BACI</name>
<gene>
    <name evidence="1" type="ORF">H0267_07490</name>
</gene>
<evidence type="ECO:0000313" key="2">
    <source>
        <dbReference type="Proteomes" id="UP000614490"/>
    </source>
</evidence>
<protein>
    <submittedName>
        <fullName evidence="1">YolD-like family protein</fullName>
    </submittedName>
</protein>
<sequence>MDEQKLEEIGIALQLAKKDDLTLEIQHHNGFDYTNTKVKVAFFDPLNQSMRCINQSDSLLGLLL</sequence>
<evidence type="ECO:0000313" key="1">
    <source>
        <dbReference type="EMBL" id="MBH0230058.1"/>
    </source>
</evidence>
<dbReference type="EMBL" id="JADZSC010000001">
    <property type="protein sequence ID" value="MBH0230058.1"/>
    <property type="molecule type" value="Genomic_DNA"/>
</dbReference>
<accession>A0A931HVD4</accession>
<comment type="caution">
    <text evidence="1">The sequence shown here is derived from an EMBL/GenBank/DDBJ whole genome shotgun (WGS) entry which is preliminary data.</text>
</comment>
<organism evidence="1 2">
    <name type="scientific">Halobacillus yeomjeoni</name>
    <dbReference type="NCBI Taxonomy" id="311194"/>
    <lineage>
        <taxon>Bacteria</taxon>
        <taxon>Bacillati</taxon>
        <taxon>Bacillota</taxon>
        <taxon>Bacilli</taxon>
        <taxon>Bacillales</taxon>
        <taxon>Bacillaceae</taxon>
        <taxon>Halobacillus</taxon>
    </lineage>
</organism>
<reference evidence="1 2" key="1">
    <citation type="journal article" date="2005" name="Int. J. Syst. Evol. Microbiol.">
        <title>Halobacillus yeomjeoni sp. nov., isolated from a marine solar saltern in Korea.</title>
        <authorList>
            <person name="Yoon J.H."/>
            <person name="Kang S.J."/>
            <person name="Lee C.H."/>
            <person name="Oh H.W."/>
            <person name="Oh T.K."/>
        </authorList>
    </citation>
    <scope>NUCLEOTIDE SEQUENCE [LARGE SCALE GENOMIC DNA]</scope>
    <source>
        <strain evidence="1 2">KCTC 3957</strain>
    </source>
</reference>
<dbReference type="InterPro" id="IPR014962">
    <property type="entry name" value="YolD"/>
</dbReference>
<dbReference type="Pfam" id="PF08863">
    <property type="entry name" value="YolD"/>
    <property type="match status" value="1"/>
</dbReference>
<dbReference type="Proteomes" id="UP000614490">
    <property type="component" value="Unassembled WGS sequence"/>
</dbReference>
<keyword evidence="2" id="KW-1185">Reference proteome</keyword>